<dbReference type="Proteomes" id="UP000638848">
    <property type="component" value="Unassembled WGS sequence"/>
</dbReference>
<comment type="caution">
    <text evidence="2">The sequence shown here is derived from an EMBL/GenBank/DDBJ whole genome shotgun (WGS) entry which is preliminary data.</text>
</comment>
<sequence length="75" mass="8162">MGCVDREAQLVMLGTVVLLGGIGWPSLHSWTSRRRRARRLRLDPRHPLPRSDSPVLGPVVLIAVGLGLLVVSAMV</sequence>
<keyword evidence="1" id="KW-0812">Transmembrane</keyword>
<feature type="transmembrane region" description="Helical" evidence="1">
    <location>
        <begin position="55"/>
        <end position="74"/>
    </location>
</feature>
<organism evidence="2 3">
    <name type="scientific">Kocuria dechangensis</name>
    <dbReference type="NCBI Taxonomy" id="1176249"/>
    <lineage>
        <taxon>Bacteria</taxon>
        <taxon>Bacillati</taxon>
        <taxon>Actinomycetota</taxon>
        <taxon>Actinomycetes</taxon>
        <taxon>Micrococcales</taxon>
        <taxon>Micrococcaceae</taxon>
        <taxon>Kocuria</taxon>
    </lineage>
</organism>
<keyword evidence="3" id="KW-1185">Reference proteome</keyword>
<reference evidence="2" key="1">
    <citation type="journal article" date="2014" name="Int. J. Syst. Evol. Microbiol.">
        <title>Complete genome sequence of Corynebacterium casei LMG S-19264T (=DSM 44701T), isolated from a smear-ripened cheese.</title>
        <authorList>
            <consortium name="US DOE Joint Genome Institute (JGI-PGF)"/>
            <person name="Walter F."/>
            <person name="Albersmeier A."/>
            <person name="Kalinowski J."/>
            <person name="Ruckert C."/>
        </authorList>
    </citation>
    <scope>NUCLEOTIDE SEQUENCE</scope>
    <source>
        <strain evidence="2">CGMCC 1.12187</strain>
    </source>
</reference>
<evidence type="ECO:0000256" key="1">
    <source>
        <dbReference type="SAM" id="Phobius"/>
    </source>
</evidence>
<keyword evidence="1" id="KW-1133">Transmembrane helix</keyword>
<name>A0A917M0P7_9MICC</name>
<dbReference type="AlphaFoldDB" id="A0A917M0P7"/>
<evidence type="ECO:0000313" key="3">
    <source>
        <dbReference type="Proteomes" id="UP000638848"/>
    </source>
</evidence>
<proteinExistence type="predicted"/>
<accession>A0A917M0P7</accession>
<keyword evidence="1" id="KW-0472">Membrane</keyword>
<feature type="transmembrane region" description="Helical" evidence="1">
    <location>
        <begin position="12"/>
        <end position="31"/>
    </location>
</feature>
<gene>
    <name evidence="2" type="ORF">GCM10011374_38060</name>
</gene>
<evidence type="ECO:0000313" key="2">
    <source>
        <dbReference type="EMBL" id="GGG69918.1"/>
    </source>
</evidence>
<reference evidence="2" key="2">
    <citation type="submission" date="2020-09" db="EMBL/GenBank/DDBJ databases">
        <authorList>
            <person name="Sun Q."/>
            <person name="Zhou Y."/>
        </authorList>
    </citation>
    <scope>NUCLEOTIDE SEQUENCE</scope>
    <source>
        <strain evidence="2">CGMCC 1.12187</strain>
    </source>
</reference>
<protein>
    <submittedName>
        <fullName evidence="2">Uncharacterized protein</fullName>
    </submittedName>
</protein>
<dbReference type="EMBL" id="BMEQ01000037">
    <property type="protein sequence ID" value="GGG69918.1"/>
    <property type="molecule type" value="Genomic_DNA"/>
</dbReference>